<dbReference type="InterPro" id="IPR000504">
    <property type="entry name" value="RRM_dom"/>
</dbReference>
<dbReference type="Gene3D" id="3.30.70.330">
    <property type="match status" value="1"/>
</dbReference>
<evidence type="ECO:0000259" key="3">
    <source>
        <dbReference type="PROSITE" id="PS50102"/>
    </source>
</evidence>
<feature type="domain" description="RRM" evidence="3">
    <location>
        <begin position="10"/>
        <end position="88"/>
    </location>
</feature>
<dbReference type="EMBL" id="ML002270">
    <property type="protein sequence ID" value="RKP39455.1"/>
    <property type="molecule type" value="Genomic_DNA"/>
</dbReference>
<dbReference type="Pfam" id="PF14327">
    <property type="entry name" value="CSTF2_hinge"/>
    <property type="match status" value="1"/>
</dbReference>
<dbReference type="PANTHER" id="PTHR45735">
    <property type="entry name" value="CLEAVAGE STIMULATION FACTOR SUBUNIT 2"/>
    <property type="match status" value="1"/>
</dbReference>
<evidence type="ECO:0000256" key="1">
    <source>
        <dbReference type="PROSITE-ProRule" id="PRU00176"/>
    </source>
</evidence>
<accession>A0A4Q0A0A3</accession>
<dbReference type="InterPro" id="IPR038192">
    <property type="entry name" value="CSTF_C_sf"/>
</dbReference>
<dbReference type="AlphaFoldDB" id="A0A4Q0A0A3"/>
<dbReference type="Gene3D" id="1.25.40.630">
    <property type="match status" value="1"/>
</dbReference>
<gene>
    <name evidence="4" type="ORF">BJ085DRAFT_38327</name>
</gene>
<name>A0A4Q0A0A3_9FUNG</name>
<feature type="region of interest" description="Disordered" evidence="2">
    <location>
        <begin position="94"/>
        <end position="119"/>
    </location>
</feature>
<dbReference type="Gene3D" id="1.10.20.70">
    <property type="entry name" value="Transcription termination and cleavage factor, C-terminal domain"/>
    <property type="match status" value="1"/>
</dbReference>
<dbReference type="InterPro" id="IPR025742">
    <property type="entry name" value="CSTF2_hinge"/>
</dbReference>
<dbReference type="GO" id="GO:0003729">
    <property type="term" value="F:mRNA binding"/>
    <property type="evidence" value="ECO:0007669"/>
    <property type="project" value="TreeGrafter"/>
</dbReference>
<proteinExistence type="predicted"/>
<evidence type="ECO:0000256" key="2">
    <source>
        <dbReference type="SAM" id="MobiDB-lite"/>
    </source>
</evidence>
<dbReference type="SUPFAM" id="SSF54928">
    <property type="entry name" value="RNA-binding domain, RBD"/>
    <property type="match status" value="1"/>
</dbReference>
<sequence>MNSASSKPSKVVFVGNIPFEYTEEQLIDLFKAAGPVRSFNLIFDRETSKPKGFGFCEFYDVDTASSAVRNLGDYELGNRKLRVDFVDPAVQHRYGADTHSGGDSQTHDDYNPGQGQDPPLVANPILSYRNLVATDPNISSTDAISKTLASMSQDQLYELLSHVQYLSTHQPGHATALLNSNPQLTYAVFQAMLMLNLIDAAAVQPAATAPPPVGQVPDPVALQQQQQMMLAQLIALPQHEIDRLPESERQKIMQIRAQLAAVQGQVPTV</sequence>
<protein>
    <recommendedName>
        <fullName evidence="3">RRM domain-containing protein</fullName>
    </recommendedName>
</protein>
<dbReference type="InterPro" id="IPR012677">
    <property type="entry name" value="Nucleotide-bd_a/b_plait_sf"/>
</dbReference>
<reference evidence="5" key="1">
    <citation type="journal article" date="2018" name="Nat. Microbiol.">
        <title>Leveraging single-cell genomics to expand the fungal tree of life.</title>
        <authorList>
            <person name="Ahrendt S.R."/>
            <person name="Quandt C.A."/>
            <person name="Ciobanu D."/>
            <person name="Clum A."/>
            <person name="Salamov A."/>
            <person name="Andreopoulos B."/>
            <person name="Cheng J.F."/>
            <person name="Woyke T."/>
            <person name="Pelin A."/>
            <person name="Henrissat B."/>
            <person name="Reynolds N.K."/>
            <person name="Benny G.L."/>
            <person name="Smith M.E."/>
            <person name="James T.Y."/>
            <person name="Grigoriev I.V."/>
        </authorList>
    </citation>
    <scope>NUCLEOTIDE SEQUENCE [LARGE SCALE GENOMIC DNA]</scope>
    <source>
        <strain evidence="5">RSA 468</strain>
    </source>
</reference>
<keyword evidence="1" id="KW-0694">RNA-binding</keyword>
<dbReference type="GO" id="GO:0005847">
    <property type="term" value="C:mRNA cleavage and polyadenylation specificity factor complex"/>
    <property type="evidence" value="ECO:0007669"/>
    <property type="project" value="TreeGrafter"/>
</dbReference>
<dbReference type="InterPro" id="IPR035979">
    <property type="entry name" value="RBD_domain_sf"/>
</dbReference>
<dbReference type="Proteomes" id="UP000268162">
    <property type="component" value="Unassembled WGS sequence"/>
</dbReference>
<dbReference type="PANTHER" id="PTHR45735:SF2">
    <property type="entry name" value="CLEAVAGE STIMULATION FACTOR SUBUNIT 2"/>
    <property type="match status" value="1"/>
</dbReference>
<evidence type="ECO:0000313" key="4">
    <source>
        <dbReference type="EMBL" id="RKP39455.1"/>
    </source>
</evidence>
<dbReference type="Pfam" id="PF00076">
    <property type="entry name" value="RRM_1"/>
    <property type="match status" value="1"/>
</dbReference>
<dbReference type="STRING" id="215637.A0A4Q0A0A3"/>
<evidence type="ECO:0000313" key="5">
    <source>
        <dbReference type="Proteomes" id="UP000268162"/>
    </source>
</evidence>
<dbReference type="SMART" id="SM00360">
    <property type="entry name" value="RRM"/>
    <property type="match status" value="1"/>
</dbReference>
<organism evidence="4 5">
    <name type="scientific">Dimargaris cristalligena</name>
    <dbReference type="NCBI Taxonomy" id="215637"/>
    <lineage>
        <taxon>Eukaryota</taxon>
        <taxon>Fungi</taxon>
        <taxon>Fungi incertae sedis</taxon>
        <taxon>Zoopagomycota</taxon>
        <taxon>Kickxellomycotina</taxon>
        <taxon>Dimargaritomycetes</taxon>
        <taxon>Dimargaritales</taxon>
        <taxon>Dimargaritaceae</taxon>
        <taxon>Dimargaris</taxon>
    </lineage>
</organism>
<dbReference type="CDD" id="cd12398">
    <property type="entry name" value="RRM_CSTF2_RNA15_like"/>
    <property type="match status" value="1"/>
</dbReference>
<dbReference type="PROSITE" id="PS50102">
    <property type="entry name" value="RRM"/>
    <property type="match status" value="1"/>
</dbReference>
<keyword evidence="5" id="KW-1185">Reference proteome</keyword>